<gene>
    <name evidence="4" type="ORF">A2960_00190</name>
</gene>
<evidence type="ECO:0000256" key="2">
    <source>
        <dbReference type="SAM" id="Phobius"/>
    </source>
</evidence>
<evidence type="ECO:0000313" key="4">
    <source>
        <dbReference type="EMBL" id="OGG27370.1"/>
    </source>
</evidence>
<accession>A0A1F6ARQ4</accession>
<dbReference type="PANTHER" id="PTHR35788">
    <property type="entry name" value="EXPORTED PROTEIN-RELATED"/>
    <property type="match status" value="1"/>
</dbReference>
<organism evidence="4 5">
    <name type="scientific">Candidatus Gottesmanbacteria bacterium RIFCSPLOWO2_01_FULL_39_12b</name>
    <dbReference type="NCBI Taxonomy" id="1798388"/>
    <lineage>
        <taxon>Bacteria</taxon>
        <taxon>Candidatus Gottesmaniibacteriota</taxon>
    </lineage>
</organism>
<comment type="caution">
    <text evidence="4">The sequence shown here is derived from an EMBL/GenBank/DDBJ whole genome shotgun (WGS) entry which is preliminary data.</text>
</comment>
<feature type="domain" description="YoaR-like putative peptidoglycan binding" evidence="3">
    <location>
        <begin position="107"/>
        <end position="221"/>
    </location>
</feature>
<keyword evidence="2" id="KW-1133">Transmembrane helix</keyword>
<keyword evidence="2" id="KW-0472">Membrane</keyword>
<evidence type="ECO:0000256" key="1">
    <source>
        <dbReference type="SAM" id="MobiDB-lite"/>
    </source>
</evidence>
<dbReference type="AlphaFoldDB" id="A0A1F6ARQ4"/>
<feature type="transmembrane region" description="Helical" evidence="2">
    <location>
        <begin position="27"/>
        <end position="51"/>
    </location>
</feature>
<evidence type="ECO:0000313" key="5">
    <source>
        <dbReference type="Proteomes" id="UP000176609"/>
    </source>
</evidence>
<keyword evidence="2" id="KW-0812">Transmembrane</keyword>
<dbReference type="Pfam" id="PF04294">
    <property type="entry name" value="VanW"/>
    <property type="match status" value="1"/>
</dbReference>
<dbReference type="EMBL" id="MFJR01000003">
    <property type="protein sequence ID" value="OGG27370.1"/>
    <property type="molecule type" value="Genomic_DNA"/>
</dbReference>
<dbReference type="Pfam" id="PF12229">
    <property type="entry name" value="PG_binding_4"/>
    <property type="match status" value="1"/>
</dbReference>
<protein>
    <recommendedName>
        <fullName evidence="3">YoaR-like putative peptidoglycan binding domain-containing protein</fullName>
    </recommendedName>
</protein>
<dbReference type="PANTHER" id="PTHR35788:SF1">
    <property type="entry name" value="EXPORTED PROTEIN"/>
    <property type="match status" value="1"/>
</dbReference>
<feature type="region of interest" description="Disordered" evidence="1">
    <location>
        <begin position="1"/>
        <end position="21"/>
    </location>
</feature>
<dbReference type="Proteomes" id="UP000176609">
    <property type="component" value="Unassembled WGS sequence"/>
</dbReference>
<dbReference type="InterPro" id="IPR007391">
    <property type="entry name" value="Vancomycin_resist_VanW"/>
</dbReference>
<proteinExistence type="predicted"/>
<reference evidence="4 5" key="1">
    <citation type="journal article" date="2016" name="Nat. Commun.">
        <title>Thousands of microbial genomes shed light on interconnected biogeochemical processes in an aquifer system.</title>
        <authorList>
            <person name="Anantharaman K."/>
            <person name="Brown C.T."/>
            <person name="Hug L.A."/>
            <person name="Sharon I."/>
            <person name="Castelle C.J."/>
            <person name="Probst A.J."/>
            <person name="Thomas B.C."/>
            <person name="Singh A."/>
            <person name="Wilkins M.J."/>
            <person name="Karaoz U."/>
            <person name="Brodie E.L."/>
            <person name="Williams K.H."/>
            <person name="Hubbard S.S."/>
            <person name="Banfield J.F."/>
        </authorList>
    </citation>
    <scope>NUCLEOTIDE SEQUENCE [LARGE SCALE GENOMIC DNA]</scope>
</reference>
<sequence length="487" mass="54201">MVKEKKSTFVNNLSDKDKTHSHKKNPLLHFVAYLSTGSIIGVMVLIVLGVYNFEKTYQDRIYPGVRIDGVLFGGKKPIEVEQAFDNKSQQFKQLSITLSFEDKIATLSGNELAVSYDSKLSSVQAYSIGRSNHLLSDIYQKWKAATSGINLTSLLKLNTDLVDEMLTNLASDIDIETEDALFQFEKNKVTLFRPSKTGRSLNIKQTKNMIQSFITTLTQQDIPNPQNITLILPVESILPNITTENSNEFGIKELIGSGRSKFVGSIPQRVHNIELAASKINGRLVQPGAVFSFNEALGDVSATTGFQPAYIIKEGRTVLGDGGGVCQVSTTLFRAALSTGLPIVERHAHAYRVSYYEQDSSPGLDATVYAPGYDLKFKNDTSHYLLIQAKTDKQNSSLTFEIYGTNDGRKAEISKPVILSQTPPPADLFQDEPTLPRGVVKQVDWKAWGAKVNFEYKVFRNGEIINQQTFFSNFQPWQAIFLRGTKD</sequence>
<dbReference type="InterPro" id="IPR052913">
    <property type="entry name" value="Glycopeptide_resist_protein"/>
</dbReference>
<dbReference type="InterPro" id="IPR022029">
    <property type="entry name" value="YoaR-like_PG-bd"/>
</dbReference>
<name>A0A1F6ARQ4_9BACT</name>
<evidence type="ECO:0000259" key="3">
    <source>
        <dbReference type="Pfam" id="PF12229"/>
    </source>
</evidence>